<dbReference type="STRING" id="240176.A8NIU4"/>
<accession>A8NIU4</accession>
<feature type="compositionally biased region" description="Low complexity" evidence="1">
    <location>
        <begin position="530"/>
        <end position="555"/>
    </location>
</feature>
<feature type="compositionally biased region" description="Pro residues" evidence="1">
    <location>
        <begin position="167"/>
        <end position="177"/>
    </location>
</feature>
<feature type="region of interest" description="Disordered" evidence="1">
    <location>
        <begin position="313"/>
        <end position="363"/>
    </location>
</feature>
<dbReference type="OMA" id="VESETWM"/>
<name>A8NIU4_COPC7</name>
<feature type="region of interest" description="Disordered" evidence="1">
    <location>
        <begin position="123"/>
        <end position="291"/>
    </location>
</feature>
<evidence type="ECO:0000313" key="3">
    <source>
        <dbReference type="Proteomes" id="UP000001861"/>
    </source>
</evidence>
<keyword evidence="3" id="KW-1185">Reference proteome</keyword>
<evidence type="ECO:0000313" key="2">
    <source>
        <dbReference type="EMBL" id="EAU87766.2"/>
    </source>
</evidence>
<proteinExistence type="predicted"/>
<reference evidence="2 3" key="1">
    <citation type="journal article" date="2010" name="Proc. Natl. Acad. Sci. U.S.A.">
        <title>Insights into evolution of multicellular fungi from the assembled chromosomes of the mushroom Coprinopsis cinerea (Coprinus cinereus).</title>
        <authorList>
            <person name="Stajich J.E."/>
            <person name="Wilke S.K."/>
            <person name="Ahren D."/>
            <person name="Au C.H."/>
            <person name="Birren B.W."/>
            <person name="Borodovsky M."/>
            <person name="Burns C."/>
            <person name="Canback B."/>
            <person name="Casselton L.A."/>
            <person name="Cheng C.K."/>
            <person name="Deng J."/>
            <person name="Dietrich F.S."/>
            <person name="Fargo D.C."/>
            <person name="Farman M.L."/>
            <person name="Gathman A.C."/>
            <person name="Goldberg J."/>
            <person name="Guigo R."/>
            <person name="Hoegger P.J."/>
            <person name="Hooker J.B."/>
            <person name="Huggins A."/>
            <person name="James T.Y."/>
            <person name="Kamada T."/>
            <person name="Kilaru S."/>
            <person name="Kodira C."/>
            <person name="Kues U."/>
            <person name="Kupfer D."/>
            <person name="Kwan H.S."/>
            <person name="Lomsadze A."/>
            <person name="Li W."/>
            <person name="Lilly W.W."/>
            <person name="Ma L.J."/>
            <person name="Mackey A.J."/>
            <person name="Manning G."/>
            <person name="Martin F."/>
            <person name="Muraguchi H."/>
            <person name="Natvig D.O."/>
            <person name="Palmerini H."/>
            <person name="Ramesh M.A."/>
            <person name="Rehmeyer C.J."/>
            <person name="Roe B.A."/>
            <person name="Shenoy N."/>
            <person name="Stanke M."/>
            <person name="Ter-Hovhannisyan V."/>
            <person name="Tunlid A."/>
            <person name="Velagapudi R."/>
            <person name="Vision T.J."/>
            <person name="Zeng Q."/>
            <person name="Zolan M.E."/>
            <person name="Pukkila P.J."/>
        </authorList>
    </citation>
    <scope>NUCLEOTIDE SEQUENCE [LARGE SCALE GENOMIC DNA]</scope>
    <source>
        <strain evidence="3">Okayama-7 / 130 / ATCC MYA-4618 / FGSC 9003</strain>
    </source>
</reference>
<feature type="compositionally biased region" description="Low complexity" evidence="1">
    <location>
        <begin position="148"/>
        <end position="165"/>
    </location>
</feature>
<dbReference type="VEuPathDB" id="FungiDB:CC1G_11044"/>
<dbReference type="AlphaFoldDB" id="A8NIU4"/>
<feature type="compositionally biased region" description="Low complexity" evidence="1">
    <location>
        <begin position="349"/>
        <end position="363"/>
    </location>
</feature>
<dbReference type="InParanoid" id="A8NIU4"/>
<dbReference type="HOGENOM" id="CLU_448338_0_0_1"/>
<dbReference type="OrthoDB" id="3362250at2759"/>
<dbReference type="eggNOG" id="ENOG502SD07">
    <property type="taxonomic scope" value="Eukaryota"/>
</dbReference>
<evidence type="ECO:0000256" key="1">
    <source>
        <dbReference type="SAM" id="MobiDB-lite"/>
    </source>
</evidence>
<feature type="region of interest" description="Disordered" evidence="1">
    <location>
        <begin position="495"/>
        <end position="564"/>
    </location>
</feature>
<feature type="compositionally biased region" description="Polar residues" evidence="1">
    <location>
        <begin position="313"/>
        <end position="331"/>
    </location>
</feature>
<protein>
    <submittedName>
        <fullName evidence="2">Uncharacterized protein</fullName>
    </submittedName>
</protein>
<sequence length="609" mass="64083">MTSTIGSTYNPDVQRYIVQASDVLSDHRLTVSPLADPSTVIWYTERYISYPASGPAEIVENIVHQPTNTICWTVHRPTNIRRQGWYVRLRSPLFPPGVSIPLQPVSSTSPYYVDGALSFKCQTNDVSRLPPPRPPPSLGSRGPGDRTSLSSMTSAGSSSSSSVHSYPPTPAASPPPLTRRDLPPIRVPPLNRGRSLTGEKEDVYIIGDDHDHDDLEESTTPTSAAAPTLPKTPTSAAHTPIANGFSDIKRPVSLSNGKGKEAPLQDVSMNQPNHPPGARPGRAPPPRALPPTRINEFILLPLSEAANASSGSFVNISTTPAPSPDSTQPSPTVYPHSHHRTHSNSYSRSNPPTTVSTNSSKPTGILGKAFNILKSTLPASVTNSLNSTMQGNSFTIVRVPDLEGVPGLNGSTGAQGGGAISPPPPYTSSTNLLAGPSSRGESSSGYPFQIPPAATTSAISSTSFVQPLPPPLLSFTDETSLFPVTFGLGGLFKGSGSSRSPPSLPAHSRASLQPPPRPLTHASTSSLPISSPTHLSASSGPSSSRSSSSSSSSHSRPPPNPNYTTLGTLTVSKSQLASLGVDTAFWITCALVFWGYLEEREGYLSAIDD</sequence>
<dbReference type="RefSeq" id="XP_001834074.2">
    <property type="nucleotide sequence ID" value="XM_001834022.2"/>
</dbReference>
<organism evidence="2 3">
    <name type="scientific">Coprinopsis cinerea (strain Okayama-7 / 130 / ATCC MYA-4618 / FGSC 9003)</name>
    <name type="common">Inky cap fungus</name>
    <name type="synonym">Hormographiella aspergillata</name>
    <dbReference type="NCBI Taxonomy" id="240176"/>
    <lineage>
        <taxon>Eukaryota</taxon>
        <taxon>Fungi</taxon>
        <taxon>Dikarya</taxon>
        <taxon>Basidiomycota</taxon>
        <taxon>Agaricomycotina</taxon>
        <taxon>Agaricomycetes</taxon>
        <taxon>Agaricomycetidae</taxon>
        <taxon>Agaricales</taxon>
        <taxon>Agaricineae</taxon>
        <taxon>Psathyrellaceae</taxon>
        <taxon>Coprinopsis</taxon>
    </lineage>
</organism>
<feature type="compositionally biased region" description="Pro residues" evidence="1">
    <location>
        <begin position="273"/>
        <end position="289"/>
    </location>
</feature>
<dbReference type="Proteomes" id="UP000001861">
    <property type="component" value="Unassembled WGS sequence"/>
</dbReference>
<dbReference type="EMBL" id="AACS02000010">
    <property type="protein sequence ID" value="EAU87766.2"/>
    <property type="molecule type" value="Genomic_DNA"/>
</dbReference>
<feature type="compositionally biased region" description="Basic and acidic residues" evidence="1">
    <location>
        <begin position="197"/>
        <end position="213"/>
    </location>
</feature>
<dbReference type="KEGG" id="cci:CC1G_11044"/>
<gene>
    <name evidence="2" type="ORF">CC1G_11044</name>
</gene>
<feature type="region of interest" description="Disordered" evidence="1">
    <location>
        <begin position="407"/>
        <end position="449"/>
    </location>
</feature>
<comment type="caution">
    <text evidence="2">The sequence shown here is derived from an EMBL/GenBank/DDBJ whole genome shotgun (WGS) entry which is preliminary data.</text>
</comment>
<feature type="compositionally biased region" description="Low complexity" evidence="1">
    <location>
        <begin position="218"/>
        <end position="237"/>
    </location>
</feature>
<dbReference type="GeneID" id="6010579"/>